<dbReference type="GeneTree" id="ENSGT00530000063725"/>
<dbReference type="PaxDb" id="30732-ENSOMEP00000012836"/>
<dbReference type="STRING" id="30732.ENSOMEP00000012836"/>
<dbReference type="GO" id="GO:0001771">
    <property type="term" value="P:immunological synapse formation"/>
    <property type="evidence" value="ECO:0007669"/>
    <property type="project" value="TreeGrafter"/>
</dbReference>
<sequence>TSSSLPTKIHQPTRNAERGKARVIITALRATNLWGDTTTATDAYVKVFFGKLVGRAPVILNNDNPVWKMPLDLGTLVLSDISKLKFEVWDEDNTWNDDLLGKCERDLTAGINSGMCNLNNGDIHHFFHMARLMVKYSACFLQLLYIY</sequence>
<keyword evidence="4" id="KW-1185">Reference proteome</keyword>
<keyword evidence="1" id="KW-0732">Signal</keyword>
<dbReference type="GO" id="GO:0001913">
    <property type="term" value="P:T cell mediated cytotoxicity"/>
    <property type="evidence" value="ECO:0007669"/>
    <property type="project" value="TreeGrafter"/>
</dbReference>
<dbReference type="Gene3D" id="2.60.40.150">
    <property type="entry name" value="C2 domain"/>
    <property type="match status" value="1"/>
</dbReference>
<dbReference type="OMA" id="RCKTENR"/>
<feature type="domain" description="C2" evidence="2">
    <location>
        <begin position="4"/>
        <end position="120"/>
    </location>
</feature>
<name>A0A3B3C4G5_ORYME</name>
<dbReference type="GO" id="GO:0022829">
    <property type="term" value="F:wide pore channel activity"/>
    <property type="evidence" value="ECO:0007669"/>
    <property type="project" value="TreeGrafter"/>
</dbReference>
<dbReference type="AlphaFoldDB" id="A0A3B3C4G5"/>
<evidence type="ECO:0000256" key="1">
    <source>
        <dbReference type="ARBA" id="ARBA00022729"/>
    </source>
</evidence>
<dbReference type="Proteomes" id="UP000261560">
    <property type="component" value="Unplaced"/>
</dbReference>
<proteinExistence type="predicted"/>
<accession>A0A3B3C4G5</accession>
<evidence type="ECO:0000259" key="2">
    <source>
        <dbReference type="PROSITE" id="PS50004"/>
    </source>
</evidence>
<protein>
    <recommendedName>
        <fullName evidence="2">C2 domain-containing protein</fullName>
    </recommendedName>
</protein>
<organism evidence="3 4">
    <name type="scientific">Oryzias melastigma</name>
    <name type="common">Marine medaka</name>
    <dbReference type="NCBI Taxonomy" id="30732"/>
    <lineage>
        <taxon>Eukaryota</taxon>
        <taxon>Metazoa</taxon>
        <taxon>Chordata</taxon>
        <taxon>Craniata</taxon>
        <taxon>Vertebrata</taxon>
        <taxon>Euteleostomi</taxon>
        <taxon>Actinopterygii</taxon>
        <taxon>Neopterygii</taxon>
        <taxon>Teleostei</taxon>
        <taxon>Neoteleostei</taxon>
        <taxon>Acanthomorphata</taxon>
        <taxon>Ovalentaria</taxon>
        <taxon>Atherinomorphae</taxon>
        <taxon>Beloniformes</taxon>
        <taxon>Adrianichthyidae</taxon>
        <taxon>Oryziinae</taxon>
        <taxon>Oryzias</taxon>
    </lineage>
</organism>
<dbReference type="SUPFAM" id="SSF49562">
    <property type="entry name" value="C2 domain (Calcium/lipid-binding domain, CaLB)"/>
    <property type="match status" value="1"/>
</dbReference>
<dbReference type="GO" id="GO:0016020">
    <property type="term" value="C:membrane"/>
    <property type="evidence" value="ECO:0007669"/>
    <property type="project" value="TreeGrafter"/>
</dbReference>
<dbReference type="Ensembl" id="ENSOMET00000020313.1">
    <property type="protein sequence ID" value="ENSOMEP00000012836.1"/>
    <property type="gene ID" value="ENSOMEG00000014256.1"/>
</dbReference>
<reference evidence="3" key="1">
    <citation type="submission" date="2025-08" db="UniProtKB">
        <authorList>
            <consortium name="Ensembl"/>
        </authorList>
    </citation>
    <scope>IDENTIFICATION</scope>
</reference>
<dbReference type="PANTHER" id="PTHR46096:SF3">
    <property type="entry name" value="PERFORIN-1"/>
    <property type="match status" value="1"/>
</dbReference>
<dbReference type="Pfam" id="PF00168">
    <property type="entry name" value="C2"/>
    <property type="match status" value="1"/>
</dbReference>
<dbReference type="InterPro" id="IPR035892">
    <property type="entry name" value="C2_domain_sf"/>
</dbReference>
<dbReference type="InterPro" id="IPR000008">
    <property type="entry name" value="C2_dom"/>
</dbReference>
<dbReference type="InterPro" id="IPR052784">
    <property type="entry name" value="Perforin-1_pore-forming"/>
</dbReference>
<evidence type="ECO:0000313" key="4">
    <source>
        <dbReference type="Proteomes" id="UP000261560"/>
    </source>
</evidence>
<evidence type="ECO:0000313" key="3">
    <source>
        <dbReference type="Ensembl" id="ENSOMEP00000012836.1"/>
    </source>
</evidence>
<reference evidence="3" key="2">
    <citation type="submission" date="2025-09" db="UniProtKB">
        <authorList>
            <consortium name="Ensembl"/>
        </authorList>
    </citation>
    <scope>IDENTIFICATION</scope>
</reference>
<dbReference type="SMART" id="SM00239">
    <property type="entry name" value="C2"/>
    <property type="match status" value="1"/>
</dbReference>
<dbReference type="PROSITE" id="PS50004">
    <property type="entry name" value="C2"/>
    <property type="match status" value="1"/>
</dbReference>
<dbReference type="PANTHER" id="PTHR46096">
    <property type="entry name" value="PERFORIN-1"/>
    <property type="match status" value="1"/>
</dbReference>
<dbReference type="GO" id="GO:0051607">
    <property type="term" value="P:defense response to virus"/>
    <property type="evidence" value="ECO:0007669"/>
    <property type="project" value="TreeGrafter"/>
</dbReference>